<protein>
    <recommendedName>
        <fullName evidence="4">Lipoprotein</fullName>
    </recommendedName>
</protein>
<keyword evidence="1" id="KW-0732">Signal</keyword>
<reference evidence="3" key="1">
    <citation type="journal article" date="2019" name="Int. J. Syst. Evol. Microbiol.">
        <title>The Global Catalogue of Microorganisms (GCM) 10K type strain sequencing project: providing services to taxonomists for standard genome sequencing and annotation.</title>
        <authorList>
            <consortium name="The Broad Institute Genomics Platform"/>
            <consortium name="The Broad Institute Genome Sequencing Center for Infectious Disease"/>
            <person name="Wu L."/>
            <person name="Ma J."/>
        </authorList>
    </citation>
    <scope>NUCLEOTIDE SEQUENCE [LARGE SCALE GENOMIC DNA]</scope>
    <source>
        <strain evidence="3">CCM 7427</strain>
    </source>
</reference>
<evidence type="ECO:0000313" key="3">
    <source>
        <dbReference type="Proteomes" id="UP001597521"/>
    </source>
</evidence>
<sequence>MTLVSLGRLAGTLMLAGAVAGCVDAAVEVELMGPETAQVVVTQAMNADFYGMLKTEADGDSDHARRFCVDGELTEKRDGSATCTITAEGTLRQLPRAGQPVRFTPEEDGLVRVELALEEVRDEIGAGDTDEDGRRMLEAFFSGRKLTVSFFGGVIADTNMDVSADGQAATAVLPLLDVVNETGDWPDVLYAVVEAP</sequence>
<dbReference type="Proteomes" id="UP001597521">
    <property type="component" value="Unassembled WGS sequence"/>
</dbReference>
<dbReference type="EMBL" id="JBHUNP010000001">
    <property type="protein sequence ID" value="MFD2648182.1"/>
    <property type="molecule type" value="Genomic_DNA"/>
</dbReference>
<organism evidence="2 3">
    <name type="scientific">Devosia albogilva</name>
    <dbReference type="NCBI Taxonomy" id="429726"/>
    <lineage>
        <taxon>Bacteria</taxon>
        <taxon>Pseudomonadati</taxon>
        <taxon>Pseudomonadota</taxon>
        <taxon>Alphaproteobacteria</taxon>
        <taxon>Hyphomicrobiales</taxon>
        <taxon>Devosiaceae</taxon>
        <taxon>Devosia</taxon>
    </lineage>
</organism>
<name>A0ABW5QKA1_9HYPH</name>
<evidence type="ECO:0000313" key="2">
    <source>
        <dbReference type="EMBL" id="MFD2648182.1"/>
    </source>
</evidence>
<feature type="signal peptide" evidence="1">
    <location>
        <begin position="1"/>
        <end position="25"/>
    </location>
</feature>
<dbReference type="RefSeq" id="WP_386833278.1">
    <property type="nucleotide sequence ID" value="NZ_JBHUNP010000001.1"/>
</dbReference>
<proteinExistence type="predicted"/>
<comment type="caution">
    <text evidence="2">The sequence shown here is derived from an EMBL/GenBank/DDBJ whole genome shotgun (WGS) entry which is preliminary data.</text>
</comment>
<keyword evidence="3" id="KW-1185">Reference proteome</keyword>
<gene>
    <name evidence="2" type="ORF">ACFSX5_10305</name>
</gene>
<evidence type="ECO:0008006" key="4">
    <source>
        <dbReference type="Google" id="ProtNLM"/>
    </source>
</evidence>
<feature type="chain" id="PRO_5045104720" description="Lipoprotein" evidence="1">
    <location>
        <begin position="26"/>
        <end position="196"/>
    </location>
</feature>
<evidence type="ECO:0000256" key="1">
    <source>
        <dbReference type="SAM" id="SignalP"/>
    </source>
</evidence>
<accession>A0ABW5QKA1</accession>